<proteinExistence type="predicted"/>
<sequence>MAEKKQAALPMNAGLVEAAIRRHVDHRANMLIPEASIRYGLGGKVGEYRADFMMVTRAGYGTELEVKVSRADWRADLTKEKWVGMPNWVTRFIYVVPAALGIPDFVPAHAGVWHVRPRPAPFAYEGPMRPSGFEIVVVRAPALIGREKVPQVVIGNWLRNLYYRYWEQRISIEGRIPRAIREGVV</sequence>
<dbReference type="Proteomes" id="UP000195221">
    <property type="component" value="Unassembled WGS sequence"/>
</dbReference>
<evidence type="ECO:0000313" key="2">
    <source>
        <dbReference type="Proteomes" id="UP000195221"/>
    </source>
</evidence>
<protein>
    <submittedName>
        <fullName evidence="1">Uncharacterized protein</fullName>
    </submittedName>
</protein>
<evidence type="ECO:0000313" key="1">
    <source>
        <dbReference type="EMBL" id="OTP79460.1"/>
    </source>
</evidence>
<dbReference type="AlphaFoldDB" id="A0A242N6Z9"/>
<dbReference type="RefSeq" id="WP_075357909.1">
    <property type="nucleotide sequence ID" value="NZ_MSRG01000020.1"/>
</dbReference>
<gene>
    <name evidence="1" type="ORF">PAMC26577_00935</name>
</gene>
<organism evidence="1 2">
    <name type="scientific">Caballeronia sordidicola</name>
    <name type="common">Burkholderia sordidicola</name>
    <dbReference type="NCBI Taxonomy" id="196367"/>
    <lineage>
        <taxon>Bacteria</taxon>
        <taxon>Pseudomonadati</taxon>
        <taxon>Pseudomonadota</taxon>
        <taxon>Betaproteobacteria</taxon>
        <taxon>Burkholderiales</taxon>
        <taxon>Burkholderiaceae</taxon>
        <taxon>Caballeronia</taxon>
    </lineage>
</organism>
<comment type="caution">
    <text evidence="1">The sequence shown here is derived from an EMBL/GenBank/DDBJ whole genome shotgun (WGS) entry which is preliminary data.</text>
</comment>
<dbReference type="EMBL" id="NBTZ01000009">
    <property type="protein sequence ID" value="OTP79460.1"/>
    <property type="molecule type" value="Genomic_DNA"/>
</dbReference>
<reference evidence="1 2" key="1">
    <citation type="submission" date="2017-03" db="EMBL/GenBank/DDBJ databases">
        <title>Genome analysis of strain PAMC 26577.</title>
        <authorList>
            <person name="Oh H.-M."/>
            <person name="Yang J.-A."/>
        </authorList>
    </citation>
    <scope>NUCLEOTIDE SEQUENCE [LARGE SCALE GENOMIC DNA]</scope>
    <source>
        <strain evidence="1 2">PAMC 26577</strain>
    </source>
</reference>
<name>A0A242N6Z9_CABSO</name>
<accession>A0A242N6Z9</accession>